<dbReference type="RefSeq" id="WP_066415152.1">
    <property type="nucleotide sequence ID" value="NZ_CP018866.1"/>
</dbReference>
<dbReference type="AlphaFoldDB" id="A0A223KW35"/>
<proteinExistence type="predicted"/>
<dbReference type="Proteomes" id="UP000215224">
    <property type="component" value="Chromosome"/>
</dbReference>
<sequence length="227" mass="26142">MGILLILFLAGCTVAETTNTNENGEDVTTSLKEQIKDLEKELDTQSRTLAETEKELEELKINDSEDHVYNEEEFIIIPRETAPNIRNNPDVQLWEIVSDFSLGYELMGYVRGETNWREWDGEIGEPFMSINEEWETPGHLLSNWVNYHGFSYENGTGVLEVTMRVDYDDEKKRATGYVLIYGIGDDSVAGSVKKVIMNQENDRWYIEEVFIRNQCYRSVGEDGELCV</sequence>
<accession>A0A223KW35</accession>
<dbReference type="EMBL" id="CP018866">
    <property type="protein sequence ID" value="AST93583.1"/>
    <property type="molecule type" value="Genomic_DNA"/>
</dbReference>
<evidence type="ECO:0000313" key="3">
    <source>
        <dbReference type="Proteomes" id="UP000215224"/>
    </source>
</evidence>
<gene>
    <name evidence="2" type="ORF">BC6307_21085</name>
</gene>
<evidence type="ECO:0000256" key="1">
    <source>
        <dbReference type="SAM" id="Coils"/>
    </source>
</evidence>
<evidence type="ECO:0000313" key="2">
    <source>
        <dbReference type="EMBL" id="AST93583.1"/>
    </source>
</evidence>
<feature type="coiled-coil region" evidence="1">
    <location>
        <begin position="21"/>
        <end position="62"/>
    </location>
</feature>
<keyword evidence="1" id="KW-0175">Coiled coil</keyword>
<organism evidence="2 3">
    <name type="scientific">Sutcliffiella cohnii</name>
    <dbReference type="NCBI Taxonomy" id="33932"/>
    <lineage>
        <taxon>Bacteria</taxon>
        <taxon>Bacillati</taxon>
        <taxon>Bacillota</taxon>
        <taxon>Bacilli</taxon>
        <taxon>Bacillales</taxon>
        <taxon>Bacillaceae</taxon>
        <taxon>Sutcliffiella</taxon>
    </lineage>
</organism>
<protein>
    <submittedName>
        <fullName evidence="2">Uncharacterized protein</fullName>
    </submittedName>
</protein>
<dbReference type="KEGG" id="bcoh:BC6307_21085"/>
<name>A0A223KW35_9BACI</name>
<keyword evidence="3" id="KW-1185">Reference proteome</keyword>
<reference evidence="2 3" key="1">
    <citation type="submission" date="2016-12" db="EMBL/GenBank/DDBJ databases">
        <title>The whole genome sequencing and assembly of Bacillus cohnii DSM 6307T strain.</title>
        <authorList>
            <person name="Lee Y.-J."/>
            <person name="Yi H."/>
            <person name="Bahn Y.-S."/>
            <person name="Kim J.F."/>
            <person name="Lee D.-W."/>
        </authorList>
    </citation>
    <scope>NUCLEOTIDE SEQUENCE [LARGE SCALE GENOMIC DNA]</scope>
    <source>
        <strain evidence="2 3">DSM 6307</strain>
    </source>
</reference>